<dbReference type="Gene3D" id="3.40.50.620">
    <property type="entry name" value="HUPs"/>
    <property type="match status" value="1"/>
</dbReference>
<dbReference type="CDD" id="cd00805">
    <property type="entry name" value="TyrRS_core"/>
    <property type="match status" value="1"/>
</dbReference>
<dbReference type="PRINTS" id="PR01040">
    <property type="entry name" value="TRNASYNTHTYR"/>
</dbReference>
<dbReference type="RefSeq" id="WP_255915219.1">
    <property type="nucleotide sequence ID" value="NZ_JANFQO010000013.1"/>
</dbReference>
<evidence type="ECO:0000256" key="5">
    <source>
        <dbReference type="ARBA" id="ARBA00022884"/>
    </source>
</evidence>
<evidence type="ECO:0000256" key="4">
    <source>
        <dbReference type="ARBA" id="ARBA00022840"/>
    </source>
</evidence>
<dbReference type="InterPro" id="IPR024108">
    <property type="entry name" value="Tyr-tRNA-ligase_bac_2"/>
</dbReference>
<dbReference type="HAMAP" id="MF_02007">
    <property type="entry name" value="Tyr_tRNA_synth_type2"/>
    <property type="match status" value="1"/>
</dbReference>
<reference evidence="12" key="1">
    <citation type="submission" date="2022-07" db="EMBL/GenBank/DDBJ databases">
        <title>Tahibacter sp., a new gammaproteobacterium isolated from the silt sample collected at pig farm.</title>
        <authorList>
            <person name="Chen H."/>
        </authorList>
    </citation>
    <scope>NUCLEOTIDE SEQUENCE</scope>
    <source>
        <strain evidence="12">P2K</strain>
    </source>
</reference>
<dbReference type="EMBL" id="JANFQO010000013">
    <property type="protein sequence ID" value="MCQ4166032.1"/>
    <property type="molecule type" value="Genomic_DNA"/>
</dbReference>
<dbReference type="Proteomes" id="UP001165498">
    <property type="component" value="Unassembled WGS sequence"/>
</dbReference>
<dbReference type="SUPFAM" id="SSF55174">
    <property type="entry name" value="Alpha-L RNA-binding motif"/>
    <property type="match status" value="1"/>
</dbReference>
<keyword evidence="4 9" id="KW-0067">ATP-binding</keyword>
<dbReference type="PANTHER" id="PTHR11766:SF1">
    <property type="entry name" value="TYROSINE--TRNA LIGASE"/>
    <property type="match status" value="1"/>
</dbReference>
<keyword evidence="5 10" id="KW-0694">RNA-binding</keyword>
<dbReference type="PROSITE" id="PS00178">
    <property type="entry name" value="AA_TRNA_LIGASE_I"/>
    <property type="match status" value="1"/>
</dbReference>
<evidence type="ECO:0000256" key="10">
    <source>
        <dbReference type="PROSITE-ProRule" id="PRU00182"/>
    </source>
</evidence>
<evidence type="ECO:0000256" key="8">
    <source>
        <dbReference type="ARBA" id="ARBA00048248"/>
    </source>
</evidence>
<evidence type="ECO:0000256" key="7">
    <source>
        <dbReference type="ARBA" id="ARBA00023146"/>
    </source>
</evidence>
<dbReference type="EC" id="6.1.1.1" evidence="9"/>
<dbReference type="Pfam" id="PF01479">
    <property type="entry name" value="S4"/>
    <property type="match status" value="1"/>
</dbReference>
<proteinExistence type="inferred from homology"/>
<keyword evidence="13" id="KW-1185">Reference proteome</keyword>
<accession>A0ABT1QUR9</accession>
<keyword evidence="2 9" id="KW-0436">Ligase</keyword>
<keyword evidence="1 9" id="KW-0963">Cytoplasm</keyword>
<dbReference type="Pfam" id="PF00579">
    <property type="entry name" value="tRNA-synt_1b"/>
    <property type="match status" value="1"/>
</dbReference>
<evidence type="ECO:0000259" key="11">
    <source>
        <dbReference type="SMART" id="SM00363"/>
    </source>
</evidence>
<dbReference type="GO" id="GO:0004831">
    <property type="term" value="F:tyrosine-tRNA ligase activity"/>
    <property type="evidence" value="ECO:0007669"/>
    <property type="project" value="UniProtKB-EC"/>
</dbReference>
<keyword evidence="3 9" id="KW-0547">Nucleotide-binding</keyword>
<dbReference type="InterPro" id="IPR002305">
    <property type="entry name" value="aa-tRNA-synth_Ic"/>
</dbReference>
<keyword evidence="6 9" id="KW-0648">Protein biosynthesis</keyword>
<evidence type="ECO:0000256" key="3">
    <source>
        <dbReference type="ARBA" id="ARBA00022741"/>
    </source>
</evidence>
<dbReference type="Gene3D" id="1.10.240.10">
    <property type="entry name" value="Tyrosyl-Transfer RNA Synthetase"/>
    <property type="match status" value="1"/>
</dbReference>
<evidence type="ECO:0000256" key="6">
    <source>
        <dbReference type="ARBA" id="ARBA00022917"/>
    </source>
</evidence>
<dbReference type="InterPro" id="IPR014729">
    <property type="entry name" value="Rossmann-like_a/b/a_fold"/>
</dbReference>
<comment type="subcellular location">
    <subcellularLocation>
        <location evidence="9">Cytoplasm</location>
    </subcellularLocation>
</comment>
<evidence type="ECO:0000313" key="13">
    <source>
        <dbReference type="Proteomes" id="UP001165498"/>
    </source>
</evidence>
<evidence type="ECO:0000256" key="2">
    <source>
        <dbReference type="ARBA" id="ARBA00022598"/>
    </source>
</evidence>
<feature type="binding site" evidence="9">
    <location>
        <position position="229"/>
    </location>
    <ligand>
        <name>ATP</name>
        <dbReference type="ChEBI" id="CHEBI:30616"/>
    </ligand>
</feature>
<feature type="short sequence motif" description="'KMSKS' region" evidence="9">
    <location>
        <begin position="226"/>
        <end position="230"/>
    </location>
</feature>
<dbReference type="CDD" id="cd00165">
    <property type="entry name" value="S4"/>
    <property type="match status" value="1"/>
</dbReference>
<comment type="function">
    <text evidence="9">Catalyzes the attachment of tyrosine to tRNA(Tyr) in a two-step reaction: tyrosine is first activated by ATP to form Tyr-AMP and then transferred to the acceptor end of tRNA(Tyr).</text>
</comment>
<feature type="domain" description="RNA-binding S4" evidence="11">
    <location>
        <begin position="339"/>
        <end position="399"/>
    </location>
</feature>
<name>A0ABT1QUR9_9GAMM</name>
<dbReference type="InterPro" id="IPR001412">
    <property type="entry name" value="aa-tRNA-synth_I_CS"/>
</dbReference>
<evidence type="ECO:0000256" key="9">
    <source>
        <dbReference type="HAMAP-Rule" id="MF_02007"/>
    </source>
</evidence>
<sequence length="403" mass="44557">MSQLQEALDLIGRGAEEIIKREDLEARLKLGRPLRIKAGFDPTAPDLHLGHTVLLNKMRQFQDLGHQVIFLIGDFTGMIGDPTGKNVTRKPLSRADIESNARTYADQVFKVLDQARTEVRFNSEWFGQMSAADMIKLAAKHTVARMLERDDFQKRYRSEQAIAIHEFLYPLVQGYDSVALRADVELGGTDQKFNLLVGRQLQEDAGQPPQIVLTMPLLEGTDGVNKMSKSLGNYIGINEPPNEIFGKVMRLSDDLMWRYFELLSFAKSLADIKTMREAVAAGQVNPRDYKMELASELTARFHGAAAGEAAIRHWNKIVQGGGVPTDLVVQDIAVPAEGLRIGALLKSAGLAPSNSEASRKVNERAVRVDGEVVEDAGRIFNAGGEHLLQLGKRGYARVRLIAS</sequence>
<evidence type="ECO:0000256" key="1">
    <source>
        <dbReference type="ARBA" id="ARBA00022490"/>
    </source>
</evidence>
<dbReference type="InterPro" id="IPR002307">
    <property type="entry name" value="Tyr-tRNA-ligase"/>
</dbReference>
<dbReference type="InterPro" id="IPR036986">
    <property type="entry name" value="S4_RNA-bd_sf"/>
</dbReference>
<comment type="similarity">
    <text evidence="9">Belongs to the class-I aminoacyl-tRNA synthetase family. TyrS type 2 subfamily.</text>
</comment>
<organism evidence="12 13">
    <name type="scientific">Tahibacter harae</name>
    <dbReference type="NCBI Taxonomy" id="2963937"/>
    <lineage>
        <taxon>Bacteria</taxon>
        <taxon>Pseudomonadati</taxon>
        <taxon>Pseudomonadota</taxon>
        <taxon>Gammaproteobacteria</taxon>
        <taxon>Lysobacterales</taxon>
        <taxon>Rhodanobacteraceae</taxon>
        <taxon>Tahibacter</taxon>
    </lineage>
</organism>
<comment type="caution">
    <text evidence="12">The sequence shown here is derived from an EMBL/GenBank/DDBJ whole genome shotgun (WGS) entry which is preliminary data.</text>
</comment>
<dbReference type="PROSITE" id="PS50889">
    <property type="entry name" value="S4"/>
    <property type="match status" value="1"/>
</dbReference>
<dbReference type="Gene3D" id="3.10.290.10">
    <property type="entry name" value="RNA-binding S4 domain"/>
    <property type="match status" value="1"/>
</dbReference>
<keyword evidence="7 9" id="KW-0030">Aminoacyl-tRNA synthetase</keyword>
<dbReference type="NCBIfam" id="TIGR00234">
    <property type="entry name" value="tyrS"/>
    <property type="match status" value="1"/>
</dbReference>
<evidence type="ECO:0000313" key="12">
    <source>
        <dbReference type="EMBL" id="MCQ4166032.1"/>
    </source>
</evidence>
<dbReference type="SMART" id="SM00363">
    <property type="entry name" value="S4"/>
    <property type="match status" value="1"/>
</dbReference>
<dbReference type="InterPro" id="IPR024088">
    <property type="entry name" value="Tyr-tRNA-ligase_bac-type"/>
</dbReference>
<feature type="short sequence motif" description="'HIGH' region" evidence="9">
    <location>
        <begin position="42"/>
        <end position="51"/>
    </location>
</feature>
<dbReference type="SUPFAM" id="SSF52374">
    <property type="entry name" value="Nucleotidylyl transferase"/>
    <property type="match status" value="1"/>
</dbReference>
<protein>
    <recommendedName>
        <fullName evidence="9">Tyrosine--tRNA ligase</fullName>
        <ecNumber evidence="9">6.1.1.1</ecNumber>
    </recommendedName>
    <alternativeName>
        <fullName evidence="9">Tyrosyl-tRNA synthetase</fullName>
        <shortName evidence="9">TyrRS</shortName>
    </alternativeName>
</protein>
<comment type="catalytic activity">
    <reaction evidence="8 9">
        <text>tRNA(Tyr) + L-tyrosine + ATP = L-tyrosyl-tRNA(Tyr) + AMP + diphosphate + H(+)</text>
        <dbReference type="Rhea" id="RHEA:10220"/>
        <dbReference type="Rhea" id="RHEA-COMP:9706"/>
        <dbReference type="Rhea" id="RHEA-COMP:9707"/>
        <dbReference type="ChEBI" id="CHEBI:15378"/>
        <dbReference type="ChEBI" id="CHEBI:30616"/>
        <dbReference type="ChEBI" id="CHEBI:33019"/>
        <dbReference type="ChEBI" id="CHEBI:58315"/>
        <dbReference type="ChEBI" id="CHEBI:78442"/>
        <dbReference type="ChEBI" id="CHEBI:78536"/>
        <dbReference type="ChEBI" id="CHEBI:456215"/>
        <dbReference type="EC" id="6.1.1.1"/>
    </reaction>
</comment>
<comment type="subunit">
    <text evidence="9">Homodimer.</text>
</comment>
<dbReference type="InterPro" id="IPR002942">
    <property type="entry name" value="S4_RNA-bd"/>
</dbReference>
<gene>
    <name evidence="9 12" type="primary">tyrS</name>
    <name evidence="12" type="ORF">NM961_15020</name>
</gene>
<dbReference type="PANTHER" id="PTHR11766">
    <property type="entry name" value="TYROSYL-TRNA SYNTHETASE"/>
    <property type="match status" value="1"/>
</dbReference>